<evidence type="ECO:0000313" key="3">
    <source>
        <dbReference type="Proteomes" id="UP000078512"/>
    </source>
</evidence>
<evidence type="ECO:0000313" key="2">
    <source>
        <dbReference type="EMBL" id="OAQ27266.1"/>
    </source>
</evidence>
<evidence type="ECO:0000256" key="1">
    <source>
        <dbReference type="SAM" id="Phobius"/>
    </source>
</evidence>
<dbReference type="AlphaFoldDB" id="A0A197JS40"/>
<keyword evidence="1" id="KW-0812">Transmembrane</keyword>
<accession>A0A197JS40</accession>
<name>A0A197JS40_9FUNG</name>
<sequence length="86" mass="9693">PLLLQPCPSVHFSYLFTLAVFLSFLHFLNAHPLILLFLLLFLLHLHVPSSPSIYQQRDHNLSLHNKTSTPLVLPEEAAPTAKKITA</sequence>
<reference evidence="2 3" key="1">
    <citation type="submission" date="2016-05" db="EMBL/GenBank/DDBJ databases">
        <title>Genome sequencing reveals origins of a unique bacterial endosymbiosis in the earliest lineages of terrestrial Fungi.</title>
        <authorList>
            <consortium name="DOE Joint Genome Institute"/>
            <person name="Uehling J."/>
            <person name="Gryganskyi A."/>
            <person name="Hameed K."/>
            <person name="Tschaplinski T."/>
            <person name="Misztal P."/>
            <person name="Wu S."/>
            <person name="Desiro A."/>
            <person name="Vande Pol N."/>
            <person name="Du Z.-Y."/>
            <person name="Zienkiewicz A."/>
            <person name="Zienkiewicz K."/>
            <person name="Morin E."/>
            <person name="Tisserant E."/>
            <person name="Splivallo R."/>
            <person name="Hainaut M."/>
            <person name="Henrissat B."/>
            <person name="Ohm R."/>
            <person name="Kuo A."/>
            <person name="Yan J."/>
            <person name="Lipzen A."/>
            <person name="Nolan M."/>
            <person name="Labutti K."/>
            <person name="Barry K."/>
            <person name="Goldstein A."/>
            <person name="Labbe J."/>
            <person name="Schadt C."/>
            <person name="Tuskan G."/>
            <person name="Grigoriev I."/>
            <person name="Martin F."/>
            <person name="Vilgalys R."/>
            <person name="Bonito G."/>
        </authorList>
    </citation>
    <scope>NUCLEOTIDE SEQUENCE [LARGE SCALE GENOMIC DNA]</scope>
    <source>
        <strain evidence="2 3">AG-77</strain>
    </source>
</reference>
<dbReference type="EMBL" id="KV442058">
    <property type="protein sequence ID" value="OAQ27266.1"/>
    <property type="molecule type" value="Genomic_DNA"/>
</dbReference>
<keyword evidence="3" id="KW-1185">Reference proteome</keyword>
<feature type="transmembrane region" description="Helical" evidence="1">
    <location>
        <begin position="12"/>
        <end position="43"/>
    </location>
</feature>
<proteinExistence type="predicted"/>
<keyword evidence="1" id="KW-1133">Transmembrane helix</keyword>
<protein>
    <submittedName>
        <fullName evidence="2">Uncharacterized protein</fullName>
    </submittedName>
</protein>
<organism evidence="2 3">
    <name type="scientific">Linnemannia elongata AG-77</name>
    <dbReference type="NCBI Taxonomy" id="1314771"/>
    <lineage>
        <taxon>Eukaryota</taxon>
        <taxon>Fungi</taxon>
        <taxon>Fungi incertae sedis</taxon>
        <taxon>Mucoromycota</taxon>
        <taxon>Mortierellomycotina</taxon>
        <taxon>Mortierellomycetes</taxon>
        <taxon>Mortierellales</taxon>
        <taxon>Mortierellaceae</taxon>
        <taxon>Linnemannia</taxon>
    </lineage>
</organism>
<feature type="non-terminal residue" evidence="2">
    <location>
        <position position="1"/>
    </location>
</feature>
<gene>
    <name evidence="2" type="ORF">K457DRAFT_149627</name>
</gene>
<dbReference type="Proteomes" id="UP000078512">
    <property type="component" value="Unassembled WGS sequence"/>
</dbReference>
<keyword evidence="1" id="KW-0472">Membrane</keyword>